<dbReference type="STRING" id="990285.RGCCGE502_15290"/>
<accession>S3HW63</accession>
<comment type="caution">
    <text evidence="1">The sequence shown here is derived from an EMBL/GenBank/DDBJ whole genome shotgun (WGS) entry which is preliminary data.</text>
</comment>
<organism evidence="1 2">
    <name type="scientific">Rhizobium grahamii CCGE 502</name>
    <dbReference type="NCBI Taxonomy" id="990285"/>
    <lineage>
        <taxon>Bacteria</taxon>
        <taxon>Pseudomonadati</taxon>
        <taxon>Pseudomonadota</taxon>
        <taxon>Alphaproteobacteria</taxon>
        <taxon>Hyphomicrobiales</taxon>
        <taxon>Rhizobiaceae</taxon>
        <taxon>Rhizobium/Agrobacterium group</taxon>
        <taxon>Rhizobium</taxon>
    </lineage>
</organism>
<evidence type="ECO:0000313" key="1">
    <source>
        <dbReference type="EMBL" id="EPE97421.1"/>
    </source>
</evidence>
<gene>
    <name evidence="1" type="ORF">RGCCGE502_15290</name>
</gene>
<protein>
    <submittedName>
        <fullName evidence="1">Uncharacterized protein</fullName>
    </submittedName>
</protein>
<name>S3HW63_9HYPH</name>
<sequence length="96" mass="10383">MTFMRSYDQTKRSTPIEAPTDTAASIADWLCLGAAPTFAIMAIVTMANSGAEMICSAMPDAFPVDGMTTMYLLMCAFHLPPWLRLISGRAVGPEHP</sequence>
<evidence type="ECO:0000313" key="2">
    <source>
        <dbReference type="Proteomes" id="UP000014411"/>
    </source>
</evidence>
<proteinExistence type="predicted"/>
<dbReference type="AlphaFoldDB" id="S3HW63"/>
<dbReference type="Proteomes" id="UP000014411">
    <property type="component" value="Unassembled WGS sequence"/>
</dbReference>
<dbReference type="HOGENOM" id="CLU_170913_1_0_5"/>
<keyword evidence="2" id="KW-1185">Reference proteome</keyword>
<dbReference type="EMBL" id="AEYE02000015">
    <property type="protein sequence ID" value="EPE97421.1"/>
    <property type="molecule type" value="Genomic_DNA"/>
</dbReference>
<reference evidence="1 2" key="1">
    <citation type="journal article" date="2012" name="J. Bacteriol.">
        <title>Genome sequence of Rhizobium grahamii CCGE502, a broad-host-range symbiont with low nodulation competitiveness in Phaseolus vulgaris.</title>
        <authorList>
            <person name="Althabegoiti M.J."/>
            <person name="Lozano L."/>
            <person name="Torres-Tejerizo G."/>
            <person name="Ormeno-Orrillo E."/>
            <person name="Rogel M.A."/>
            <person name="Gonzalez V."/>
            <person name="Martinez-Romero E."/>
        </authorList>
    </citation>
    <scope>NUCLEOTIDE SEQUENCE [LARGE SCALE GENOMIC DNA]</scope>
    <source>
        <strain evidence="1 2">CCGE 502</strain>
    </source>
</reference>
<dbReference type="eggNOG" id="ENOG5033BPE">
    <property type="taxonomic scope" value="Bacteria"/>
</dbReference>